<gene>
    <name evidence="2" type="ORF">Scep_011652</name>
</gene>
<proteinExistence type="predicted"/>
<comment type="caution">
    <text evidence="2">The sequence shown here is derived from an EMBL/GenBank/DDBJ whole genome shotgun (WGS) entry which is preliminary data.</text>
</comment>
<dbReference type="AlphaFoldDB" id="A0AAP0JDS0"/>
<organism evidence="2 3">
    <name type="scientific">Stephania cephalantha</name>
    <dbReference type="NCBI Taxonomy" id="152367"/>
    <lineage>
        <taxon>Eukaryota</taxon>
        <taxon>Viridiplantae</taxon>
        <taxon>Streptophyta</taxon>
        <taxon>Embryophyta</taxon>
        <taxon>Tracheophyta</taxon>
        <taxon>Spermatophyta</taxon>
        <taxon>Magnoliopsida</taxon>
        <taxon>Ranunculales</taxon>
        <taxon>Menispermaceae</taxon>
        <taxon>Menispermoideae</taxon>
        <taxon>Cissampelideae</taxon>
        <taxon>Stephania</taxon>
    </lineage>
</organism>
<sequence>MRGSSQSSRSATSRGGPNTMNVAHSSGSRRARSETPEVSSKGRKQKSGDSRTNIGDYMLKAAEIMAVEIGKSTAEIAKAILDDKERREVVVAALEEVYGIPNIERAIYATKLMKGNELIVGFLSLEPPYRLAWLQRMFPDDM</sequence>
<accession>A0AAP0JDS0</accession>
<dbReference type="EMBL" id="JBBNAG010000005">
    <property type="protein sequence ID" value="KAK9132124.1"/>
    <property type="molecule type" value="Genomic_DNA"/>
</dbReference>
<feature type="region of interest" description="Disordered" evidence="1">
    <location>
        <begin position="1"/>
        <end position="52"/>
    </location>
</feature>
<protein>
    <submittedName>
        <fullName evidence="2">Uncharacterized protein</fullName>
    </submittedName>
</protein>
<feature type="compositionally biased region" description="Low complexity" evidence="1">
    <location>
        <begin position="1"/>
        <end position="16"/>
    </location>
</feature>
<dbReference type="Proteomes" id="UP001419268">
    <property type="component" value="Unassembled WGS sequence"/>
</dbReference>
<evidence type="ECO:0000256" key="1">
    <source>
        <dbReference type="SAM" id="MobiDB-lite"/>
    </source>
</evidence>
<feature type="compositionally biased region" description="Polar residues" evidence="1">
    <location>
        <begin position="18"/>
        <end position="28"/>
    </location>
</feature>
<keyword evidence="3" id="KW-1185">Reference proteome</keyword>
<reference evidence="2 3" key="1">
    <citation type="submission" date="2024-01" db="EMBL/GenBank/DDBJ databases">
        <title>Genome assemblies of Stephania.</title>
        <authorList>
            <person name="Yang L."/>
        </authorList>
    </citation>
    <scope>NUCLEOTIDE SEQUENCE [LARGE SCALE GENOMIC DNA]</scope>
    <source>
        <strain evidence="2">JXDWG</strain>
        <tissue evidence="2">Leaf</tissue>
    </source>
</reference>
<name>A0AAP0JDS0_9MAGN</name>
<evidence type="ECO:0000313" key="3">
    <source>
        <dbReference type="Proteomes" id="UP001419268"/>
    </source>
</evidence>
<evidence type="ECO:0000313" key="2">
    <source>
        <dbReference type="EMBL" id="KAK9132124.1"/>
    </source>
</evidence>